<gene>
    <name evidence="2" type="ORF">SODALDRAFT_194734</name>
</gene>
<dbReference type="GeneID" id="39575635"/>
<evidence type="ECO:0000313" key="2">
    <source>
        <dbReference type="EMBL" id="ROT37346.1"/>
    </source>
</evidence>
<feature type="region of interest" description="Disordered" evidence="1">
    <location>
        <begin position="1"/>
        <end position="120"/>
    </location>
</feature>
<accession>A0A3N2PSP4</accession>
<feature type="compositionally biased region" description="Basic and acidic residues" evidence="1">
    <location>
        <begin position="102"/>
        <end position="111"/>
    </location>
</feature>
<feature type="compositionally biased region" description="Low complexity" evidence="1">
    <location>
        <begin position="64"/>
        <end position="89"/>
    </location>
</feature>
<organism evidence="2 3">
    <name type="scientific">Sodiomyces alkalinus (strain CBS 110278 / VKM F-3762 / F11)</name>
    <name type="common">Alkaliphilic filamentous fungus</name>
    <dbReference type="NCBI Taxonomy" id="1314773"/>
    <lineage>
        <taxon>Eukaryota</taxon>
        <taxon>Fungi</taxon>
        <taxon>Dikarya</taxon>
        <taxon>Ascomycota</taxon>
        <taxon>Pezizomycotina</taxon>
        <taxon>Sordariomycetes</taxon>
        <taxon>Hypocreomycetidae</taxon>
        <taxon>Glomerellales</taxon>
        <taxon>Plectosphaerellaceae</taxon>
        <taxon>Sodiomyces</taxon>
    </lineage>
</organism>
<reference evidence="2 3" key="1">
    <citation type="journal article" date="2018" name="Mol. Ecol.">
        <title>The obligate alkalophilic soda-lake fungus Sodiomyces alkalinus has shifted to a protein diet.</title>
        <authorList>
            <person name="Grum-Grzhimaylo A.A."/>
            <person name="Falkoski D.L."/>
            <person name="van den Heuvel J."/>
            <person name="Valero-Jimenez C.A."/>
            <person name="Min B."/>
            <person name="Choi I.G."/>
            <person name="Lipzen A."/>
            <person name="Daum C.G."/>
            <person name="Aanen D.K."/>
            <person name="Tsang A."/>
            <person name="Henrissat B."/>
            <person name="Bilanenko E.N."/>
            <person name="de Vries R.P."/>
            <person name="van Kan J.A.L."/>
            <person name="Grigoriev I.V."/>
            <person name="Debets A.J.M."/>
        </authorList>
    </citation>
    <scope>NUCLEOTIDE SEQUENCE [LARGE SCALE GENOMIC DNA]</scope>
    <source>
        <strain evidence="2 3">F11</strain>
    </source>
</reference>
<name>A0A3N2PSP4_SODAK</name>
<keyword evidence="3" id="KW-1185">Reference proteome</keyword>
<dbReference type="OrthoDB" id="5415072at2759"/>
<evidence type="ECO:0000256" key="1">
    <source>
        <dbReference type="SAM" id="MobiDB-lite"/>
    </source>
</evidence>
<sequence length="120" mass="12442">MGAVCGKEKADRFSSPGRPLGSAPPQPTSAPVPARKVGGPPRPLGGGAPRPSTADREEQRKRAAAAAEARAKAGNKANGKLGAQLAQQKKQTRIDTLNQLSAEERMHRDADAAAEARANN</sequence>
<proteinExistence type="predicted"/>
<dbReference type="AlphaFoldDB" id="A0A3N2PSP4"/>
<dbReference type="RefSeq" id="XP_028465152.1">
    <property type="nucleotide sequence ID" value="XM_028607157.1"/>
</dbReference>
<evidence type="ECO:0000313" key="3">
    <source>
        <dbReference type="Proteomes" id="UP000272025"/>
    </source>
</evidence>
<dbReference type="Proteomes" id="UP000272025">
    <property type="component" value="Unassembled WGS sequence"/>
</dbReference>
<feature type="compositionally biased region" description="Basic and acidic residues" evidence="1">
    <location>
        <begin position="1"/>
        <end position="12"/>
    </location>
</feature>
<dbReference type="EMBL" id="ML119057">
    <property type="protein sequence ID" value="ROT37346.1"/>
    <property type="molecule type" value="Genomic_DNA"/>
</dbReference>
<protein>
    <submittedName>
        <fullName evidence="2">Uncharacterized protein</fullName>
    </submittedName>
</protein>